<dbReference type="RefSeq" id="WP_233727145.1">
    <property type="nucleotide sequence ID" value="NZ_JAJVCN010000002.1"/>
</dbReference>
<evidence type="ECO:0000313" key="4">
    <source>
        <dbReference type="Proteomes" id="UP001521150"/>
    </source>
</evidence>
<feature type="compositionally biased region" description="Low complexity" evidence="1">
    <location>
        <begin position="170"/>
        <end position="186"/>
    </location>
</feature>
<reference evidence="3 4" key="1">
    <citation type="submission" date="2021-12" db="EMBL/GenBank/DDBJ databases">
        <title>Genome sequence of Kibdelosporangium philippinense ATCC 49844.</title>
        <authorList>
            <person name="Fedorov E.A."/>
            <person name="Omeragic M."/>
            <person name="Shalygina K.F."/>
            <person name="Maclea K.S."/>
        </authorList>
    </citation>
    <scope>NUCLEOTIDE SEQUENCE [LARGE SCALE GENOMIC DNA]</scope>
    <source>
        <strain evidence="3 4">ATCC 49844</strain>
    </source>
</reference>
<evidence type="ECO:0000256" key="1">
    <source>
        <dbReference type="SAM" id="MobiDB-lite"/>
    </source>
</evidence>
<name>A0ABS8ZCI7_9PSEU</name>
<feature type="compositionally biased region" description="Acidic residues" evidence="1">
    <location>
        <begin position="329"/>
        <end position="340"/>
    </location>
</feature>
<evidence type="ECO:0000256" key="2">
    <source>
        <dbReference type="SAM" id="Phobius"/>
    </source>
</evidence>
<proteinExistence type="predicted"/>
<feature type="region of interest" description="Disordered" evidence="1">
    <location>
        <begin position="20"/>
        <end position="349"/>
    </location>
</feature>
<organism evidence="3 4">
    <name type="scientific">Kibdelosporangium philippinense</name>
    <dbReference type="NCBI Taxonomy" id="211113"/>
    <lineage>
        <taxon>Bacteria</taxon>
        <taxon>Bacillati</taxon>
        <taxon>Actinomycetota</taxon>
        <taxon>Actinomycetes</taxon>
        <taxon>Pseudonocardiales</taxon>
        <taxon>Pseudonocardiaceae</taxon>
        <taxon>Kibdelosporangium</taxon>
    </lineage>
</organism>
<dbReference type="Proteomes" id="UP001521150">
    <property type="component" value="Unassembled WGS sequence"/>
</dbReference>
<keyword evidence="2" id="KW-0812">Transmembrane</keyword>
<feature type="compositionally biased region" description="Polar residues" evidence="1">
    <location>
        <begin position="104"/>
        <end position="128"/>
    </location>
</feature>
<evidence type="ECO:0000313" key="3">
    <source>
        <dbReference type="EMBL" id="MCE7005573.1"/>
    </source>
</evidence>
<gene>
    <name evidence="3" type="ORF">LWC34_22495</name>
</gene>
<dbReference type="EMBL" id="JAJVCN010000002">
    <property type="protein sequence ID" value="MCE7005573.1"/>
    <property type="molecule type" value="Genomic_DNA"/>
</dbReference>
<feature type="transmembrane region" description="Helical" evidence="2">
    <location>
        <begin position="379"/>
        <end position="399"/>
    </location>
</feature>
<keyword evidence="2" id="KW-0472">Membrane</keyword>
<feature type="compositionally biased region" description="Low complexity" evidence="1">
    <location>
        <begin position="89"/>
        <end position="103"/>
    </location>
</feature>
<protein>
    <submittedName>
        <fullName evidence="3">Uncharacterized protein</fullName>
    </submittedName>
</protein>
<accession>A0ABS8ZCI7</accession>
<comment type="caution">
    <text evidence="3">The sequence shown here is derived from an EMBL/GenBank/DDBJ whole genome shotgun (WGS) entry which is preliminary data.</text>
</comment>
<keyword evidence="4" id="KW-1185">Reference proteome</keyword>
<feature type="compositionally biased region" description="Low complexity" evidence="1">
    <location>
        <begin position="194"/>
        <end position="203"/>
    </location>
</feature>
<feature type="transmembrane region" description="Helical" evidence="2">
    <location>
        <begin position="411"/>
        <end position="432"/>
    </location>
</feature>
<keyword evidence="2" id="KW-1133">Transmembrane helix</keyword>
<sequence>MTRGEEGPERAQRTVAELLAKYGNSSEEAAPRRRRRRADDAEETAPQAIIDRVLSDSGNLPRLPAEEPPPADHRQAPPSRHRPAPSPQQPAQQSSAQLPQPGQHSSAQFPAPGQQSSAQFPASGQQSSAQLPKPQPTPPQAAQPTQRQMPPVAPPERRVPTEQRRPPQNSQSMPRPKPQPQQSSQWPTPPPGAPTAEPGGLAARLDAGSRSDMRPPVEPPPRMPIEGVTEQMPRIPDELPPGSRPGQHPAPHRVARTQRSMQMPQPGFPQQEPDEQDNYPTEFHGFEPVGAAPGGEATQFVEGLEREEDDQYDSRPSMPSIEMDRPVADDDFDDVDEPDRDGEKSGSPVKEWLSMAGQLAIGVIGGAALWLGFNWLWGQLPAAALIVALVVIVGLVWVVRKIRRADDLQTTILTVLVGLVVTVSPAAMLLLAR</sequence>
<feature type="compositionally biased region" description="Basic and acidic residues" evidence="1">
    <location>
        <begin position="155"/>
        <end position="165"/>
    </location>
</feature>